<dbReference type="GO" id="GO:0035438">
    <property type="term" value="F:cyclic-di-GMP binding"/>
    <property type="evidence" value="ECO:0007669"/>
    <property type="project" value="InterPro"/>
</dbReference>
<keyword evidence="3" id="KW-1185">Reference proteome</keyword>
<protein>
    <submittedName>
        <fullName evidence="2">PilZ domain-containing protein</fullName>
    </submittedName>
</protein>
<reference evidence="2" key="1">
    <citation type="submission" date="2021-03" db="EMBL/GenBank/DDBJ databases">
        <title>Acanthopleuribacteraceae sp. M133.</title>
        <authorList>
            <person name="Wang G."/>
        </authorList>
    </citation>
    <scope>NUCLEOTIDE SEQUENCE</scope>
    <source>
        <strain evidence="2">M133</strain>
    </source>
</reference>
<gene>
    <name evidence="2" type="ORF">J3U87_16955</name>
</gene>
<proteinExistence type="predicted"/>
<dbReference type="RefSeq" id="WP_237384236.1">
    <property type="nucleotide sequence ID" value="NZ_CP071793.1"/>
</dbReference>
<accession>A0A8A4TXS8</accession>
<dbReference type="Proteomes" id="UP000663929">
    <property type="component" value="Chromosome"/>
</dbReference>
<dbReference type="KEGG" id="scor:J3U87_16955"/>
<dbReference type="Pfam" id="PF07238">
    <property type="entry name" value="PilZ"/>
    <property type="match status" value="1"/>
</dbReference>
<evidence type="ECO:0000313" key="2">
    <source>
        <dbReference type="EMBL" id="QTD54137.1"/>
    </source>
</evidence>
<dbReference type="EMBL" id="CP071793">
    <property type="protein sequence ID" value="QTD54137.1"/>
    <property type="molecule type" value="Genomic_DNA"/>
</dbReference>
<dbReference type="AlphaFoldDB" id="A0A8A4TXS8"/>
<evidence type="ECO:0000313" key="3">
    <source>
        <dbReference type="Proteomes" id="UP000663929"/>
    </source>
</evidence>
<name>A0A8A4TXS8_SULCO</name>
<dbReference type="InterPro" id="IPR009875">
    <property type="entry name" value="PilZ_domain"/>
</dbReference>
<sequence length="377" mass="43056">MFKKKSKRIEGQALDQVLRVACKRRIPARVVSNLMSFSAHFLDMDGGHLILDNNLSHLDDVRQLRHQELVLYFPFRSTLLKGHFRLVGLTTVKNMRGLKFTRPEYIYVDEKRSVKRTKKIPPGSKLIFNTPDLNIYEGTILNVSPKGMGFSFREDSRNSGDVFRKGGLIQAEAKLGEDLKLSFDAEIRHIGTVTETTYPMVYQVGVRIKNLSNEAQEELNQWVFRQSTAQMEAERAGAIATAKSILVRPRDKNPNSILVIGNKQEDLDFWYGCLCRKYEVLTSDANIANIRTALATSPVLLMIYLDPKKPDHASFMRKFCATVQGRFAIVFYGEESQEARQKTLMGNIPNKGFIDVSERNVLTHFRAIDRIMNQFSK</sequence>
<organism evidence="2 3">
    <name type="scientific">Sulfidibacter corallicola</name>
    <dbReference type="NCBI Taxonomy" id="2818388"/>
    <lineage>
        <taxon>Bacteria</taxon>
        <taxon>Pseudomonadati</taxon>
        <taxon>Acidobacteriota</taxon>
        <taxon>Holophagae</taxon>
        <taxon>Acanthopleuribacterales</taxon>
        <taxon>Acanthopleuribacteraceae</taxon>
        <taxon>Sulfidibacter</taxon>
    </lineage>
</organism>
<feature type="domain" description="PilZ" evidence="1">
    <location>
        <begin position="131"/>
        <end position="225"/>
    </location>
</feature>
<evidence type="ECO:0000259" key="1">
    <source>
        <dbReference type="Pfam" id="PF07238"/>
    </source>
</evidence>
<dbReference type="Gene3D" id="2.40.10.220">
    <property type="entry name" value="predicted glycosyltransferase like domains"/>
    <property type="match status" value="1"/>
</dbReference>